<keyword evidence="4" id="KW-0175">Coiled coil</keyword>
<evidence type="ECO:0000259" key="5">
    <source>
        <dbReference type="PROSITE" id="PS50888"/>
    </source>
</evidence>
<feature type="domain" description="ACT" evidence="6">
    <location>
        <begin position="259"/>
        <end position="329"/>
    </location>
</feature>
<evidence type="ECO:0000256" key="2">
    <source>
        <dbReference type="ARBA" id="ARBA00023015"/>
    </source>
</evidence>
<dbReference type="OrthoDB" id="690068at2759"/>
<dbReference type="PROSITE" id="PS50888">
    <property type="entry name" value="BHLH"/>
    <property type="match status" value="1"/>
</dbReference>
<dbReference type="InterPro" id="IPR052610">
    <property type="entry name" value="bHLH_transcription_regulator"/>
</dbReference>
<dbReference type="EMBL" id="JADCNM010000010">
    <property type="protein sequence ID" value="KAG0466034.1"/>
    <property type="molecule type" value="Genomic_DNA"/>
</dbReference>
<comment type="similarity">
    <text evidence="1">Belongs to the bHLH protein family.</text>
</comment>
<reference evidence="7 8" key="1">
    <citation type="journal article" date="2020" name="Nat. Food">
        <title>A phased Vanilla planifolia genome enables genetic improvement of flavour and production.</title>
        <authorList>
            <person name="Hasing T."/>
            <person name="Tang H."/>
            <person name="Brym M."/>
            <person name="Khazi F."/>
            <person name="Huang T."/>
            <person name="Chambers A.H."/>
        </authorList>
    </citation>
    <scope>NUCLEOTIDE SEQUENCE [LARGE SCALE GENOMIC DNA]</scope>
    <source>
        <tissue evidence="7">Leaf</tissue>
    </source>
</reference>
<dbReference type="InterPro" id="IPR036638">
    <property type="entry name" value="HLH_DNA-bd_sf"/>
</dbReference>
<gene>
    <name evidence="7" type="ORF">HPP92_020198</name>
</gene>
<comment type="caution">
    <text evidence="7">The sequence shown here is derived from an EMBL/GenBank/DDBJ whole genome shotgun (WGS) entry which is preliminary data.</text>
</comment>
<dbReference type="GO" id="GO:0046983">
    <property type="term" value="F:protein dimerization activity"/>
    <property type="evidence" value="ECO:0007669"/>
    <property type="project" value="InterPro"/>
</dbReference>
<feature type="coiled-coil region" evidence="4">
    <location>
        <begin position="185"/>
        <end position="212"/>
    </location>
</feature>
<dbReference type="Proteomes" id="UP000639772">
    <property type="component" value="Chromosome 10"/>
</dbReference>
<evidence type="ECO:0000256" key="4">
    <source>
        <dbReference type="SAM" id="Coils"/>
    </source>
</evidence>
<dbReference type="PROSITE" id="PS51671">
    <property type="entry name" value="ACT"/>
    <property type="match status" value="1"/>
</dbReference>
<feature type="domain" description="BHLH" evidence="5">
    <location>
        <begin position="146"/>
        <end position="195"/>
    </location>
</feature>
<evidence type="ECO:0000313" key="7">
    <source>
        <dbReference type="EMBL" id="KAG0466034.1"/>
    </source>
</evidence>
<dbReference type="Pfam" id="PF00010">
    <property type="entry name" value="HLH"/>
    <property type="match status" value="1"/>
</dbReference>
<accession>A0A835QAH3</accession>
<dbReference type="SMART" id="SM00353">
    <property type="entry name" value="HLH"/>
    <property type="match status" value="1"/>
</dbReference>
<organism evidence="7 8">
    <name type="scientific">Vanilla planifolia</name>
    <name type="common">Vanilla</name>
    <dbReference type="NCBI Taxonomy" id="51239"/>
    <lineage>
        <taxon>Eukaryota</taxon>
        <taxon>Viridiplantae</taxon>
        <taxon>Streptophyta</taxon>
        <taxon>Embryophyta</taxon>
        <taxon>Tracheophyta</taxon>
        <taxon>Spermatophyta</taxon>
        <taxon>Magnoliopsida</taxon>
        <taxon>Liliopsida</taxon>
        <taxon>Asparagales</taxon>
        <taxon>Orchidaceae</taxon>
        <taxon>Vanilloideae</taxon>
        <taxon>Vanilleae</taxon>
        <taxon>Vanilla</taxon>
    </lineage>
</organism>
<dbReference type="InterPro" id="IPR011598">
    <property type="entry name" value="bHLH_dom"/>
</dbReference>
<dbReference type="AlphaFoldDB" id="A0A835QAH3"/>
<dbReference type="Gene3D" id="4.10.280.10">
    <property type="entry name" value="Helix-loop-helix DNA-binding domain"/>
    <property type="match status" value="1"/>
</dbReference>
<dbReference type="InterPro" id="IPR002912">
    <property type="entry name" value="ACT_dom"/>
</dbReference>
<keyword evidence="3" id="KW-0804">Transcription</keyword>
<sequence length="329" mass="36070">MDLQAVATCWLSEADIMLDRSYQQWEVSSLDQMIDSSTWEDLHLSLLPESYSENPALVSNTSNSVSCGSSIGSSNAVHGNEKPRKVPKINAPAKNILPATASSASILSFGKTESPTEITGLKRSNDAMPAVQEMKKESSTVPRSCSQNRDHVLAERKRREKLSEKFIALSAVVPGLKKMDKASILADAIKYLKAMQEKVRSLEEQAAKITVEIPLHLKKSQISAMDDEKEASLSDENLESGAGGFLPDIEVKLSDKSLLIKIHCEDRKGMLVRALSEIDKLELTVLNTSVMPFAPSALDITVLAQIEEGFSLTVKELVKKLSSALRRFI</sequence>
<dbReference type="SUPFAM" id="SSF47459">
    <property type="entry name" value="HLH, helix-loop-helix DNA-binding domain"/>
    <property type="match status" value="1"/>
</dbReference>
<dbReference type="PANTHER" id="PTHR45959:SF2">
    <property type="entry name" value="BHLH TRANSCRIPTION FACTOR"/>
    <property type="match status" value="1"/>
</dbReference>
<protein>
    <submittedName>
        <fullName evidence="7">Uncharacterized protein</fullName>
    </submittedName>
</protein>
<dbReference type="PANTHER" id="PTHR45959">
    <property type="entry name" value="BHLH TRANSCRIPTION FACTOR"/>
    <property type="match status" value="1"/>
</dbReference>
<evidence type="ECO:0000313" key="8">
    <source>
        <dbReference type="Proteomes" id="UP000639772"/>
    </source>
</evidence>
<evidence type="ECO:0000256" key="1">
    <source>
        <dbReference type="ARBA" id="ARBA00005510"/>
    </source>
</evidence>
<name>A0A835QAH3_VANPL</name>
<evidence type="ECO:0000256" key="3">
    <source>
        <dbReference type="ARBA" id="ARBA00023163"/>
    </source>
</evidence>
<keyword evidence="2" id="KW-0805">Transcription regulation</keyword>
<proteinExistence type="inferred from homology"/>
<evidence type="ECO:0000259" key="6">
    <source>
        <dbReference type="PROSITE" id="PS51671"/>
    </source>
</evidence>